<dbReference type="EMBL" id="UINC01017611">
    <property type="protein sequence ID" value="SVA73209.1"/>
    <property type="molecule type" value="Genomic_DNA"/>
</dbReference>
<sequence length="113" mass="13221">MFSWWKIFSIFSFLALGLLLPSSLWAGDDGYAKKIINSQCKGCHRFEGKPKSKFELKAPDLMWGGVKYQRPWLIRRLLGQEENLYPNGYRWDKLRLSLKHMILTIEEAKVVAD</sequence>
<accession>A0A381Y813</accession>
<gene>
    <name evidence="1" type="ORF">METZ01_LOCUS126063</name>
</gene>
<feature type="non-terminal residue" evidence="1">
    <location>
        <position position="113"/>
    </location>
</feature>
<proteinExistence type="predicted"/>
<organism evidence="1">
    <name type="scientific">marine metagenome</name>
    <dbReference type="NCBI Taxonomy" id="408172"/>
    <lineage>
        <taxon>unclassified sequences</taxon>
        <taxon>metagenomes</taxon>
        <taxon>ecological metagenomes</taxon>
    </lineage>
</organism>
<dbReference type="AlphaFoldDB" id="A0A381Y813"/>
<evidence type="ECO:0000313" key="1">
    <source>
        <dbReference type="EMBL" id="SVA73209.1"/>
    </source>
</evidence>
<dbReference type="InterPro" id="IPR036909">
    <property type="entry name" value="Cyt_c-like_dom_sf"/>
</dbReference>
<protein>
    <recommendedName>
        <fullName evidence="2">Cytochrome c domain-containing protein</fullName>
    </recommendedName>
</protein>
<dbReference type="GO" id="GO:0020037">
    <property type="term" value="F:heme binding"/>
    <property type="evidence" value="ECO:0007669"/>
    <property type="project" value="InterPro"/>
</dbReference>
<evidence type="ECO:0008006" key="2">
    <source>
        <dbReference type="Google" id="ProtNLM"/>
    </source>
</evidence>
<name>A0A381Y813_9ZZZZ</name>
<reference evidence="1" key="1">
    <citation type="submission" date="2018-05" db="EMBL/GenBank/DDBJ databases">
        <authorList>
            <person name="Lanie J.A."/>
            <person name="Ng W.-L."/>
            <person name="Kazmierczak K.M."/>
            <person name="Andrzejewski T.M."/>
            <person name="Davidsen T.M."/>
            <person name="Wayne K.J."/>
            <person name="Tettelin H."/>
            <person name="Glass J.I."/>
            <person name="Rusch D."/>
            <person name="Podicherti R."/>
            <person name="Tsui H.-C.T."/>
            <person name="Winkler M.E."/>
        </authorList>
    </citation>
    <scope>NUCLEOTIDE SEQUENCE</scope>
</reference>
<dbReference type="SUPFAM" id="SSF46626">
    <property type="entry name" value="Cytochrome c"/>
    <property type="match status" value="1"/>
</dbReference>
<dbReference type="GO" id="GO:0009055">
    <property type="term" value="F:electron transfer activity"/>
    <property type="evidence" value="ECO:0007669"/>
    <property type="project" value="InterPro"/>
</dbReference>